<protein>
    <submittedName>
        <fullName evidence="1">Uncharacterized protein</fullName>
    </submittedName>
</protein>
<name>A0A382NAL2_9ZZZZ</name>
<accession>A0A382NAL2</accession>
<sequence>MNKLFSTSVFIITILAGNTPEKYLFRINTNAIQTLDHDSFSDFQIDGESFIGTSSTREIHTFEPLLENKNYQYKNVRKIISNISTSRRNDKSKPDHDAQKLAGCIFTSYVDSAGYSDFVEGNNDIANEMIEVMDVGGIMMINEEKNYLYPFSDTLRSEG</sequence>
<proteinExistence type="predicted"/>
<reference evidence="1" key="1">
    <citation type="submission" date="2018-05" db="EMBL/GenBank/DDBJ databases">
        <authorList>
            <person name="Lanie J.A."/>
            <person name="Ng W.-L."/>
            <person name="Kazmierczak K.M."/>
            <person name="Andrzejewski T.M."/>
            <person name="Davidsen T.M."/>
            <person name="Wayne K.J."/>
            <person name="Tettelin H."/>
            <person name="Glass J.I."/>
            <person name="Rusch D."/>
            <person name="Podicherti R."/>
            <person name="Tsui H.-C.T."/>
            <person name="Winkler M.E."/>
        </authorList>
    </citation>
    <scope>NUCLEOTIDE SEQUENCE</scope>
</reference>
<feature type="non-terminal residue" evidence="1">
    <location>
        <position position="159"/>
    </location>
</feature>
<organism evidence="1">
    <name type="scientific">marine metagenome</name>
    <dbReference type="NCBI Taxonomy" id="408172"/>
    <lineage>
        <taxon>unclassified sequences</taxon>
        <taxon>metagenomes</taxon>
        <taxon>ecological metagenomes</taxon>
    </lineage>
</organism>
<gene>
    <name evidence="1" type="ORF">METZ01_LOCUS310209</name>
</gene>
<evidence type="ECO:0000313" key="1">
    <source>
        <dbReference type="EMBL" id="SVC57355.1"/>
    </source>
</evidence>
<dbReference type="AlphaFoldDB" id="A0A382NAL2"/>
<dbReference type="EMBL" id="UINC01098658">
    <property type="protein sequence ID" value="SVC57355.1"/>
    <property type="molecule type" value="Genomic_DNA"/>
</dbReference>